<evidence type="ECO:0000259" key="1">
    <source>
        <dbReference type="Pfam" id="PF06594"/>
    </source>
</evidence>
<dbReference type="KEGG" id="mec:Q7C_2318"/>
<dbReference type="STRING" id="754477.Q7C_2318"/>
<evidence type="ECO:0000313" key="3">
    <source>
        <dbReference type="Proteomes" id="UP000009145"/>
    </source>
</evidence>
<dbReference type="HOGENOM" id="CLU_923791_0_0_6"/>
<dbReference type="PATRIC" id="fig|754477.3.peg.2285"/>
<gene>
    <name evidence="2" type="ordered locus">Q7C_2318</name>
</gene>
<dbReference type="RefSeq" id="WP_014704871.1">
    <property type="nucleotide sequence ID" value="NC_017856.1"/>
</dbReference>
<evidence type="ECO:0000313" key="2">
    <source>
        <dbReference type="EMBL" id="AFJ03452.1"/>
    </source>
</evidence>
<keyword evidence="3" id="KW-1185">Reference proteome</keyword>
<sequence length="301" mass="33289">MLVKNIRNGDQVAIVNWRDPDYRIETIVLADGTFSYNQIVSIIYDSPNFLGDYTVAETAYYGFLPLGTSGNDLAEFINHALYFESLGPPLPESPIPVLDTVDQDAALRIMETYIAYFNRAPEHSGLNYWLETYQQQTASGVSADAAISEISNAFYDTSVAYFSDVSGFTADMPDIDFVATIYANVLGRPDARQNDPEGINYWLTQFDPDNRAALVTDIIDTAKAVIANAPNDPVSIYVDNYLNNRLIVSTYFAEQGVSEKLTGDQAIQAGIEALVNITDDFSSVEATIDFLQQQYGDPLII</sequence>
<name>I1YKK9_METFJ</name>
<dbReference type="EMBL" id="CP003380">
    <property type="protein sequence ID" value="AFJ03452.1"/>
    <property type="molecule type" value="Genomic_DNA"/>
</dbReference>
<dbReference type="Proteomes" id="UP000009145">
    <property type="component" value="Chromosome"/>
</dbReference>
<dbReference type="AlphaFoldDB" id="I1YKK9"/>
<feature type="domain" description="Haemolysin-type calcium binding-related" evidence="1">
    <location>
        <begin position="6"/>
        <end position="33"/>
    </location>
</feature>
<organism evidence="2 3">
    <name type="scientific">Methylophaga frappieri (strain ATCC BAA-2434 / DSM 25690 / JAM7)</name>
    <dbReference type="NCBI Taxonomy" id="754477"/>
    <lineage>
        <taxon>Bacteria</taxon>
        <taxon>Pseudomonadati</taxon>
        <taxon>Pseudomonadota</taxon>
        <taxon>Gammaproteobacteria</taxon>
        <taxon>Thiotrichales</taxon>
        <taxon>Piscirickettsiaceae</taxon>
        <taxon>Methylophaga</taxon>
    </lineage>
</organism>
<dbReference type="eggNOG" id="COG2931">
    <property type="taxonomic scope" value="Bacteria"/>
</dbReference>
<dbReference type="Pfam" id="PF06594">
    <property type="entry name" value="HCBP_related"/>
    <property type="match status" value="1"/>
</dbReference>
<accession>I1YKK9</accession>
<proteinExistence type="predicted"/>
<dbReference type="InterPro" id="IPR010566">
    <property type="entry name" value="Haemolys_ca-bd"/>
</dbReference>
<reference evidence="2 3" key="1">
    <citation type="journal article" date="2012" name="J. Bacteriol.">
        <title>Complete genome sequences of Methylophaga sp. strain JAM1 and Methylophaga sp. strain JAM7.</title>
        <authorList>
            <person name="Villeneuve C."/>
            <person name="Martineau C."/>
            <person name="Mauffrey F."/>
            <person name="Villemur R."/>
        </authorList>
    </citation>
    <scope>NUCLEOTIDE SEQUENCE [LARGE SCALE GENOMIC DNA]</scope>
    <source>
        <strain evidence="2 3">JAM7</strain>
    </source>
</reference>
<protein>
    <submittedName>
        <fullName evidence="2">Hemolysin-type calcium binding protein related domain protein</fullName>
    </submittedName>
</protein>